<organism evidence="6 7">
    <name type="scientific">Phlyctema vagabunda</name>
    <dbReference type="NCBI Taxonomy" id="108571"/>
    <lineage>
        <taxon>Eukaryota</taxon>
        <taxon>Fungi</taxon>
        <taxon>Dikarya</taxon>
        <taxon>Ascomycota</taxon>
        <taxon>Pezizomycotina</taxon>
        <taxon>Leotiomycetes</taxon>
        <taxon>Helotiales</taxon>
        <taxon>Dermateaceae</taxon>
        <taxon>Phlyctema</taxon>
    </lineage>
</organism>
<dbReference type="Gene3D" id="3.30.560.10">
    <property type="entry name" value="Glucose Oxidase, domain 3"/>
    <property type="match status" value="1"/>
</dbReference>
<dbReference type="EMBL" id="JBFCZG010000010">
    <property type="protein sequence ID" value="KAL3418008.1"/>
    <property type="molecule type" value="Genomic_DNA"/>
</dbReference>
<dbReference type="SUPFAM" id="SSF54373">
    <property type="entry name" value="FAD-linked reductases, C-terminal domain"/>
    <property type="match status" value="1"/>
</dbReference>
<evidence type="ECO:0000313" key="6">
    <source>
        <dbReference type="EMBL" id="KAL3418008.1"/>
    </source>
</evidence>
<dbReference type="Pfam" id="PF05199">
    <property type="entry name" value="GMC_oxred_C"/>
    <property type="match status" value="1"/>
</dbReference>
<proteinExistence type="inferred from homology"/>
<keyword evidence="2" id="KW-0285">Flavoprotein</keyword>
<dbReference type="InterPro" id="IPR000172">
    <property type="entry name" value="GMC_OxRdtase_N"/>
</dbReference>
<evidence type="ECO:0000256" key="3">
    <source>
        <dbReference type="SAM" id="SignalP"/>
    </source>
</evidence>
<comment type="similarity">
    <text evidence="1 2">Belongs to the GMC oxidoreductase family.</text>
</comment>
<dbReference type="PROSITE" id="PS00623">
    <property type="entry name" value="GMC_OXRED_1"/>
    <property type="match status" value="1"/>
</dbReference>
<feature type="domain" description="Glucose-methanol-choline oxidoreductase N-terminal" evidence="5">
    <location>
        <begin position="308"/>
        <end position="322"/>
    </location>
</feature>
<keyword evidence="2" id="KW-0274">FAD</keyword>
<dbReference type="PROSITE" id="PS00624">
    <property type="entry name" value="GMC_OXRED_2"/>
    <property type="match status" value="1"/>
</dbReference>
<dbReference type="SUPFAM" id="SSF51905">
    <property type="entry name" value="FAD/NAD(P)-binding domain"/>
    <property type="match status" value="1"/>
</dbReference>
<keyword evidence="7" id="KW-1185">Reference proteome</keyword>
<evidence type="ECO:0000256" key="1">
    <source>
        <dbReference type="ARBA" id="ARBA00010790"/>
    </source>
</evidence>
<protein>
    <submittedName>
        <fullName evidence="6">GMC oxidoreductase</fullName>
    </submittedName>
</protein>
<dbReference type="Gene3D" id="3.50.50.60">
    <property type="entry name" value="FAD/NAD(P)-binding domain"/>
    <property type="match status" value="1"/>
</dbReference>
<dbReference type="PANTHER" id="PTHR11552">
    <property type="entry name" value="GLUCOSE-METHANOL-CHOLINE GMC OXIDOREDUCTASE"/>
    <property type="match status" value="1"/>
</dbReference>
<gene>
    <name evidence="6" type="ORF">PVAG01_11018</name>
</gene>
<evidence type="ECO:0000259" key="4">
    <source>
        <dbReference type="PROSITE" id="PS00623"/>
    </source>
</evidence>
<dbReference type="Pfam" id="PF00732">
    <property type="entry name" value="GMC_oxred_N"/>
    <property type="match status" value="1"/>
</dbReference>
<evidence type="ECO:0000313" key="7">
    <source>
        <dbReference type="Proteomes" id="UP001629113"/>
    </source>
</evidence>
<comment type="caution">
    <text evidence="6">The sequence shown here is derived from an EMBL/GenBank/DDBJ whole genome shotgun (WGS) entry which is preliminary data.</text>
</comment>
<name>A0ABR4P3W9_9HELO</name>
<keyword evidence="3" id="KW-0732">Signal</keyword>
<accession>A0ABR4P3W9</accession>
<reference evidence="6 7" key="1">
    <citation type="submission" date="2024-06" db="EMBL/GenBank/DDBJ databases">
        <title>Complete genome of Phlyctema vagabunda strain 19-DSS-EL-015.</title>
        <authorList>
            <person name="Fiorenzani C."/>
        </authorList>
    </citation>
    <scope>NUCLEOTIDE SEQUENCE [LARGE SCALE GENOMIC DNA]</scope>
    <source>
        <strain evidence="6 7">19-DSS-EL-015</strain>
    </source>
</reference>
<dbReference type="InterPro" id="IPR036188">
    <property type="entry name" value="FAD/NAD-bd_sf"/>
</dbReference>
<feature type="chain" id="PRO_5045281066" evidence="3">
    <location>
        <begin position="22"/>
        <end position="616"/>
    </location>
</feature>
<feature type="signal peptide" evidence="3">
    <location>
        <begin position="1"/>
        <end position="21"/>
    </location>
</feature>
<dbReference type="PANTHER" id="PTHR11552:SF115">
    <property type="entry name" value="DEHYDROGENASE XPTC-RELATED"/>
    <property type="match status" value="1"/>
</dbReference>
<dbReference type="InterPro" id="IPR012132">
    <property type="entry name" value="GMC_OxRdtase"/>
</dbReference>
<dbReference type="Proteomes" id="UP001629113">
    <property type="component" value="Unassembled WGS sequence"/>
</dbReference>
<evidence type="ECO:0000256" key="2">
    <source>
        <dbReference type="RuleBase" id="RU003968"/>
    </source>
</evidence>
<dbReference type="PIRSF" id="PIRSF000137">
    <property type="entry name" value="Alcohol_oxidase"/>
    <property type="match status" value="1"/>
</dbReference>
<dbReference type="InterPro" id="IPR007867">
    <property type="entry name" value="GMC_OxRtase_C"/>
</dbReference>
<evidence type="ECO:0000259" key="5">
    <source>
        <dbReference type="PROSITE" id="PS00624"/>
    </source>
</evidence>
<feature type="domain" description="Glucose-methanol-choline oxidoreductase N-terminal" evidence="4">
    <location>
        <begin position="123"/>
        <end position="146"/>
    </location>
</feature>
<sequence>MKSTLLLRSIASLTLFCLVAAQRFPGRIVQRSKLLKKYDYIVVGGGTSGLVVANRLTEDPGVTVLVIEAGHFDKQEDFVTIPLITSGNIQQLGAGPEGGIYDWNLTGVPQPELKGRSVQTPAGKVVGGGSVLNGLVYNRGSKIEYDRWEELGNTGWNFDALLPYFKKAETFTPPDPALGIEYDPNYHGNTGFVESSFPRFVWPSTRNFINALKELSVKILTDSMGGDAAGGYWFTLSLKAKDQTRSSARGFYKPERPNFHLLTDYQVTKVLFQRRKSKVVASGVEFSAGANRTRHSLPVSREVILAAGTLHTPQLLQVSGIGDGRYLSSLGIKPVVDLQGVGRNYQDHLLAATVHTVDIPVNAGNLSNITWSAEQRALYDSKREGPYTTTSANFIAFLPLDTFTNNETAVTIASDSSAQIPSQYLASDTPIEVLAGYTAQHELLTRGLTSKSTAHLEFILSDNIIIPTLQQPFSRGSIRINSTSIFARPVIDPRYLSNPLDLKVLVEGFKYSRTIRTTRALQEIGIQEVFPGTSVDTDEEIEDFIRDTVDTIHHHVGTASMLPRQFGGVVDPTLKVYDVQGLRVVDASVIPMLPACHMQATVYAVAEKAADLIKST</sequence>